<feature type="transmembrane region" description="Helical" evidence="5">
    <location>
        <begin position="12"/>
        <end position="35"/>
    </location>
</feature>
<dbReference type="GO" id="GO:0016020">
    <property type="term" value="C:membrane"/>
    <property type="evidence" value="ECO:0007669"/>
    <property type="project" value="UniProtKB-SubCell"/>
</dbReference>
<gene>
    <name evidence="7" type="ORF">WJX81_002035</name>
</gene>
<dbReference type="InterPro" id="IPR037185">
    <property type="entry name" value="EmrE-like"/>
</dbReference>
<dbReference type="EMBL" id="JALJOU010000097">
    <property type="protein sequence ID" value="KAK9821748.1"/>
    <property type="molecule type" value="Genomic_DNA"/>
</dbReference>
<feature type="transmembrane region" description="Helical" evidence="5">
    <location>
        <begin position="112"/>
        <end position="142"/>
    </location>
</feature>
<dbReference type="Proteomes" id="UP001445335">
    <property type="component" value="Unassembled WGS sequence"/>
</dbReference>
<feature type="transmembrane region" description="Helical" evidence="5">
    <location>
        <begin position="228"/>
        <end position="250"/>
    </location>
</feature>
<evidence type="ECO:0000256" key="1">
    <source>
        <dbReference type="ARBA" id="ARBA00004141"/>
    </source>
</evidence>
<evidence type="ECO:0000259" key="6">
    <source>
        <dbReference type="Pfam" id="PF03151"/>
    </source>
</evidence>
<proteinExistence type="predicted"/>
<evidence type="ECO:0000256" key="3">
    <source>
        <dbReference type="ARBA" id="ARBA00022989"/>
    </source>
</evidence>
<protein>
    <recommendedName>
        <fullName evidence="6">Sugar phosphate transporter domain-containing protein</fullName>
    </recommendedName>
</protein>
<feature type="transmembrane region" description="Helical" evidence="5">
    <location>
        <begin position="162"/>
        <end position="181"/>
    </location>
</feature>
<keyword evidence="3 5" id="KW-1133">Transmembrane helix</keyword>
<evidence type="ECO:0000256" key="4">
    <source>
        <dbReference type="ARBA" id="ARBA00023136"/>
    </source>
</evidence>
<feature type="domain" description="Sugar phosphate transporter" evidence="6">
    <location>
        <begin position="2"/>
        <end position="270"/>
    </location>
</feature>
<accession>A0AAW1QJZ0</accession>
<dbReference type="PANTHER" id="PTHR11132">
    <property type="entry name" value="SOLUTE CARRIER FAMILY 35"/>
    <property type="match status" value="1"/>
</dbReference>
<dbReference type="InterPro" id="IPR050186">
    <property type="entry name" value="TPT_transporter"/>
</dbReference>
<evidence type="ECO:0000256" key="2">
    <source>
        <dbReference type="ARBA" id="ARBA00022692"/>
    </source>
</evidence>
<evidence type="ECO:0000313" key="7">
    <source>
        <dbReference type="EMBL" id="KAK9821748.1"/>
    </source>
</evidence>
<dbReference type="AlphaFoldDB" id="A0AAW1QJZ0"/>
<dbReference type="Pfam" id="PF03151">
    <property type="entry name" value="TPT"/>
    <property type="match status" value="1"/>
</dbReference>
<dbReference type="SUPFAM" id="SSF103481">
    <property type="entry name" value="Multidrug resistance efflux transporter EmrE"/>
    <property type="match status" value="2"/>
</dbReference>
<keyword evidence="2 5" id="KW-0812">Transmembrane</keyword>
<comment type="subcellular location">
    <subcellularLocation>
        <location evidence="1">Membrane</location>
        <topology evidence="1">Multi-pass membrane protein</topology>
    </subcellularLocation>
</comment>
<keyword evidence="8" id="KW-1185">Reference proteome</keyword>
<dbReference type="InterPro" id="IPR004853">
    <property type="entry name" value="Sugar_P_trans_dom"/>
</dbReference>
<comment type="caution">
    <text evidence="7">The sequence shown here is derived from an EMBL/GenBank/DDBJ whole genome shotgun (WGS) entry which is preliminary data.</text>
</comment>
<sequence>MNMLNKWALGIYGFSFPLFLTSAHMVFSFIMLLPFMMASPFRELHHDVITKQWKGLACIGLFMAVNIAFNNLSLVSLSLSLNQVIRSSIPVMTALLAVVVESKVPTRFEAAALVVLCAGVMLTVWEGLAGSAVGILLCLAGTVSNAAMMTMSGRVLSERVDALRLTFYTAPVSCLVLLPFYHWREAERLSEYASRHPDSAFLGVLAASCACALTYNVVHYLMIQRTSAVTTTVLGEIKIVAILMLSALVFGEGRLMTLRMALGCAVALLGRAPPGSGHVL</sequence>
<reference evidence="7 8" key="1">
    <citation type="journal article" date="2024" name="Nat. Commun.">
        <title>Phylogenomics reveals the evolutionary origins of lichenization in chlorophyte algae.</title>
        <authorList>
            <person name="Puginier C."/>
            <person name="Libourel C."/>
            <person name="Otte J."/>
            <person name="Skaloud P."/>
            <person name="Haon M."/>
            <person name="Grisel S."/>
            <person name="Petersen M."/>
            <person name="Berrin J.G."/>
            <person name="Delaux P.M."/>
            <person name="Dal Grande F."/>
            <person name="Keller J."/>
        </authorList>
    </citation>
    <scope>NUCLEOTIDE SEQUENCE [LARGE SCALE GENOMIC DNA]</scope>
    <source>
        <strain evidence="7 8">SAG 245.80</strain>
    </source>
</reference>
<organism evidence="7 8">
    <name type="scientific">Elliptochloris bilobata</name>
    <dbReference type="NCBI Taxonomy" id="381761"/>
    <lineage>
        <taxon>Eukaryota</taxon>
        <taxon>Viridiplantae</taxon>
        <taxon>Chlorophyta</taxon>
        <taxon>core chlorophytes</taxon>
        <taxon>Trebouxiophyceae</taxon>
        <taxon>Trebouxiophyceae incertae sedis</taxon>
        <taxon>Elliptochloris clade</taxon>
        <taxon>Elliptochloris</taxon>
    </lineage>
</organism>
<name>A0AAW1QJZ0_9CHLO</name>
<evidence type="ECO:0000256" key="5">
    <source>
        <dbReference type="SAM" id="Phobius"/>
    </source>
</evidence>
<feature type="transmembrane region" description="Helical" evidence="5">
    <location>
        <begin position="56"/>
        <end position="77"/>
    </location>
</feature>
<evidence type="ECO:0000313" key="8">
    <source>
        <dbReference type="Proteomes" id="UP001445335"/>
    </source>
</evidence>
<keyword evidence="4 5" id="KW-0472">Membrane</keyword>
<feature type="transmembrane region" description="Helical" evidence="5">
    <location>
        <begin position="201"/>
        <end position="222"/>
    </location>
</feature>